<protein>
    <submittedName>
        <fullName evidence="7">Uncharacterized protein</fullName>
    </submittedName>
</protein>
<evidence type="ECO:0000313" key="8">
    <source>
        <dbReference type="Proteomes" id="UP000054485"/>
    </source>
</evidence>
<dbReference type="HOGENOM" id="CLU_839849_0_0_1"/>
<evidence type="ECO:0000256" key="1">
    <source>
        <dbReference type="ARBA" id="ARBA00004167"/>
    </source>
</evidence>
<gene>
    <name evidence="7" type="ORF">CY34DRAFT_458884</name>
</gene>
<evidence type="ECO:0000256" key="2">
    <source>
        <dbReference type="ARBA" id="ARBA00022692"/>
    </source>
</evidence>
<dbReference type="PANTHER" id="PTHR15549:SF27">
    <property type="entry name" value="CHITIN-BINDING TYPE-1 DOMAIN-CONTAINING PROTEIN"/>
    <property type="match status" value="1"/>
</dbReference>
<keyword evidence="8" id="KW-1185">Reference proteome</keyword>
<dbReference type="InParanoid" id="A0A0D0A7R9"/>
<feature type="compositionally biased region" description="Polar residues" evidence="5">
    <location>
        <begin position="245"/>
        <end position="255"/>
    </location>
</feature>
<feature type="compositionally biased region" description="Polar residues" evidence="5">
    <location>
        <begin position="289"/>
        <end position="310"/>
    </location>
</feature>
<feature type="region of interest" description="Disordered" evidence="5">
    <location>
        <begin position="195"/>
        <end position="331"/>
    </location>
</feature>
<evidence type="ECO:0000313" key="7">
    <source>
        <dbReference type="EMBL" id="KIK46140.1"/>
    </source>
</evidence>
<feature type="compositionally biased region" description="Low complexity" evidence="5">
    <location>
        <begin position="35"/>
        <end position="57"/>
    </location>
</feature>
<dbReference type="GO" id="GO:0071944">
    <property type="term" value="C:cell periphery"/>
    <property type="evidence" value="ECO:0007669"/>
    <property type="project" value="UniProtKB-ARBA"/>
</dbReference>
<organism evidence="7 8">
    <name type="scientific">Suillus luteus UH-Slu-Lm8-n1</name>
    <dbReference type="NCBI Taxonomy" id="930992"/>
    <lineage>
        <taxon>Eukaryota</taxon>
        <taxon>Fungi</taxon>
        <taxon>Dikarya</taxon>
        <taxon>Basidiomycota</taxon>
        <taxon>Agaricomycotina</taxon>
        <taxon>Agaricomycetes</taxon>
        <taxon>Agaricomycetidae</taxon>
        <taxon>Boletales</taxon>
        <taxon>Suillineae</taxon>
        <taxon>Suillaceae</taxon>
        <taxon>Suillus</taxon>
    </lineage>
</organism>
<dbReference type="Proteomes" id="UP000054485">
    <property type="component" value="Unassembled WGS sequence"/>
</dbReference>
<feature type="compositionally biased region" description="Low complexity" evidence="5">
    <location>
        <begin position="312"/>
        <end position="323"/>
    </location>
</feature>
<evidence type="ECO:0000256" key="5">
    <source>
        <dbReference type="SAM" id="MobiDB-lite"/>
    </source>
</evidence>
<name>A0A0D0A7R9_9AGAM</name>
<evidence type="ECO:0000256" key="3">
    <source>
        <dbReference type="ARBA" id="ARBA00022989"/>
    </source>
</evidence>
<dbReference type="OrthoDB" id="2796893at2759"/>
<dbReference type="STRING" id="930992.A0A0D0A7R9"/>
<dbReference type="Gene3D" id="1.20.5.510">
    <property type="entry name" value="Single helix bin"/>
    <property type="match status" value="1"/>
</dbReference>
<keyword evidence="3 6" id="KW-1133">Transmembrane helix</keyword>
<comment type="subcellular location">
    <subcellularLocation>
        <location evidence="1">Membrane</location>
        <topology evidence="1">Single-pass membrane protein</topology>
    </subcellularLocation>
</comment>
<keyword evidence="4 6" id="KW-0472">Membrane</keyword>
<evidence type="ECO:0000256" key="4">
    <source>
        <dbReference type="ARBA" id="ARBA00023136"/>
    </source>
</evidence>
<feature type="transmembrane region" description="Helical" evidence="6">
    <location>
        <begin position="60"/>
        <end position="82"/>
    </location>
</feature>
<feature type="compositionally biased region" description="Basic and acidic residues" evidence="5">
    <location>
        <begin position="204"/>
        <end position="221"/>
    </location>
</feature>
<sequence>MRATILVPTSMGLLIRPLSLISVLSKPDLNGAPLPSTSSSSSSSPSSSSSSSSTTPVGPIVGGVVGGTVLLLLLCGFFFFIICRKRRRVAQFPPKMTPHIWNGSHFAVATKDSTTRTPLAPSGYPQTSAAMSTSPYAIQSNQVRNVASVTSFRSLNMTSPTSAGHAIPFTPLAPPITPVSSPIGDAADVITPFLAVQPSSRPGTPDRKRPHGHGELAHERAASPQSQRSRMNPPPYTPSSPTSSNHTRTGSNASRRLSVMRHFRREGGSGDTTITTVMGQKRTRAPRMQSRTSDESANSTTASVSDNGRSMRTALERTTTTAASNSRRPAV</sequence>
<proteinExistence type="predicted"/>
<feature type="region of interest" description="Disordered" evidence="5">
    <location>
        <begin position="32"/>
        <end position="57"/>
    </location>
</feature>
<dbReference type="GO" id="GO:0016020">
    <property type="term" value="C:membrane"/>
    <property type="evidence" value="ECO:0007669"/>
    <property type="project" value="UniProtKB-SubCell"/>
</dbReference>
<dbReference type="AlphaFoldDB" id="A0A0D0A7R9"/>
<dbReference type="InterPro" id="IPR051694">
    <property type="entry name" value="Immunoregulatory_rcpt-like"/>
</dbReference>
<reference evidence="8" key="2">
    <citation type="submission" date="2015-01" db="EMBL/GenBank/DDBJ databases">
        <title>Evolutionary Origins and Diversification of the Mycorrhizal Mutualists.</title>
        <authorList>
            <consortium name="DOE Joint Genome Institute"/>
            <consortium name="Mycorrhizal Genomics Consortium"/>
            <person name="Kohler A."/>
            <person name="Kuo A."/>
            <person name="Nagy L.G."/>
            <person name="Floudas D."/>
            <person name="Copeland A."/>
            <person name="Barry K.W."/>
            <person name="Cichocki N."/>
            <person name="Veneault-Fourrey C."/>
            <person name="LaButti K."/>
            <person name="Lindquist E.A."/>
            <person name="Lipzen A."/>
            <person name="Lundell T."/>
            <person name="Morin E."/>
            <person name="Murat C."/>
            <person name="Riley R."/>
            <person name="Ohm R."/>
            <person name="Sun H."/>
            <person name="Tunlid A."/>
            <person name="Henrissat B."/>
            <person name="Grigoriev I.V."/>
            <person name="Hibbett D.S."/>
            <person name="Martin F."/>
        </authorList>
    </citation>
    <scope>NUCLEOTIDE SEQUENCE [LARGE SCALE GENOMIC DNA]</scope>
    <source>
        <strain evidence="8">UH-Slu-Lm8-n1</strain>
    </source>
</reference>
<dbReference type="PANTHER" id="PTHR15549">
    <property type="entry name" value="PAIRED IMMUNOGLOBULIN-LIKE TYPE 2 RECEPTOR"/>
    <property type="match status" value="1"/>
</dbReference>
<evidence type="ECO:0000256" key="6">
    <source>
        <dbReference type="SAM" id="Phobius"/>
    </source>
</evidence>
<accession>A0A0D0A7R9</accession>
<reference evidence="7 8" key="1">
    <citation type="submission" date="2014-04" db="EMBL/GenBank/DDBJ databases">
        <authorList>
            <consortium name="DOE Joint Genome Institute"/>
            <person name="Kuo A."/>
            <person name="Ruytinx J."/>
            <person name="Rineau F."/>
            <person name="Colpaert J."/>
            <person name="Kohler A."/>
            <person name="Nagy L.G."/>
            <person name="Floudas D."/>
            <person name="Copeland A."/>
            <person name="Barry K.W."/>
            <person name="Cichocki N."/>
            <person name="Veneault-Fourrey C."/>
            <person name="LaButti K."/>
            <person name="Lindquist E.A."/>
            <person name="Lipzen A."/>
            <person name="Lundell T."/>
            <person name="Morin E."/>
            <person name="Murat C."/>
            <person name="Sun H."/>
            <person name="Tunlid A."/>
            <person name="Henrissat B."/>
            <person name="Grigoriev I.V."/>
            <person name="Hibbett D.S."/>
            <person name="Martin F."/>
            <person name="Nordberg H.P."/>
            <person name="Cantor M.N."/>
            <person name="Hua S.X."/>
        </authorList>
    </citation>
    <scope>NUCLEOTIDE SEQUENCE [LARGE SCALE GENOMIC DNA]</scope>
    <source>
        <strain evidence="7 8">UH-Slu-Lm8-n1</strain>
    </source>
</reference>
<keyword evidence="2 6" id="KW-0812">Transmembrane</keyword>
<dbReference type="EMBL" id="KN835163">
    <property type="protein sequence ID" value="KIK46140.1"/>
    <property type="molecule type" value="Genomic_DNA"/>
</dbReference>